<dbReference type="PANTHER" id="PTHR10807">
    <property type="entry name" value="MYOTUBULARIN-RELATED"/>
    <property type="match status" value="1"/>
</dbReference>
<evidence type="ECO:0000256" key="1">
    <source>
        <dbReference type="ARBA" id="ARBA00007471"/>
    </source>
</evidence>
<dbReference type="Proteomes" id="UP001529510">
    <property type="component" value="Unassembled WGS sequence"/>
</dbReference>
<dbReference type="EMBL" id="JAMKFB020000021">
    <property type="protein sequence ID" value="KAL0162137.1"/>
    <property type="molecule type" value="Genomic_DNA"/>
</dbReference>
<dbReference type="InterPro" id="IPR010569">
    <property type="entry name" value="Myotubularin-like_Pase_dom"/>
</dbReference>
<name>A0ABD0NJJ2_CIRMR</name>
<reference evidence="4 5" key="1">
    <citation type="submission" date="2024-05" db="EMBL/GenBank/DDBJ databases">
        <title>Genome sequencing and assembly of Indian major carp, Cirrhinus mrigala (Hamilton, 1822).</title>
        <authorList>
            <person name="Mohindra V."/>
            <person name="Chowdhury L.M."/>
            <person name="Lal K."/>
            <person name="Jena J.K."/>
        </authorList>
    </citation>
    <scope>NUCLEOTIDE SEQUENCE [LARGE SCALE GENOMIC DNA]</scope>
    <source>
        <strain evidence="4">CM1030</strain>
        <tissue evidence="4">Blood</tissue>
    </source>
</reference>
<sequence>AKDGGYENESFYINVELNFLEIPNIHVMRESLRKLKEVVYPAIDQQRWFSSVDSTHWLEYIR</sequence>
<organism evidence="4 5">
    <name type="scientific">Cirrhinus mrigala</name>
    <name type="common">Mrigala</name>
    <dbReference type="NCBI Taxonomy" id="683832"/>
    <lineage>
        <taxon>Eukaryota</taxon>
        <taxon>Metazoa</taxon>
        <taxon>Chordata</taxon>
        <taxon>Craniata</taxon>
        <taxon>Vertebrata</taxon>
        <taxon>Euteleostomi</taxon>
        <taxon>Actinopterygii</taxon>
        <taxon>Neopterygii</taxon>
        <taxon>Teleostei</taxon>
        <taxon>Ostariophysi</taxon>
        <taxon>Cypriniformes</taxon>
        <taxon>Cyprinidae</taxon>
        <taxon>Labeoninae</taxon>
        <taxon>Labeonini</taxon>
        <taxon>Cirrhinus</taxon>
    </lineage>
</organism>
<gene>
    <name evidence="4" type="ORF">M9458_041533</name>
</gene>
<dbReference type="InterPro" id="IPR029021">
    <property type="entry name" value="Prot-tyrosine_phosphatase-like"/>
</dbReference>
<feature type="non-terminal residue" evidence="4">
    <location>
        <position position="1"/>
    </location>
</feature>
<evidence type="ECO:0000256" key="2">
    <source>
        <dbReference type="PIRSR" id="PIRSR630564-2"/>
    </source>
</evidence>
<dbReference type="SUPFAM" id="SSF52799">
    <property type="entry name" value="(Phosphotyrosine protein) phosphatases II"/>
    <property type="match status" value="1"/>
</dbReference>
<comment type="caution">
    <text evidence="4">The sequence shown here is derived from an EMBL/GenBank/DDBJ whole genome shotgun (WGS) entry which is preliminary data.</text>
</comment>
<feature type="binding site" evidence="2">
    <location>
        <begin position="24"/>
        <end position="25"/>
    </location>
    <ligand>
        <name>substrate</name>
    </ligand>
</feature>
<dbReference type="Pfam" id="PF06602">
    <property type="entry name" value="Myotub-related"/>
    <property type="match status" value="1"/>
</dbReference>
<proteinExistence type="inferred from homology"/>
<accession>A0ABD0NJJ2</accession>
<dbReference type="PANTHER" id="PTHR10807:SF40">
    <property type="entry name" value="MYOTUBULARIN-RELATED PROTEIN 1"/>
    <property type="match status" value="1"/>
</dbReference>
<dbReference type="AlphaFoldDB" id="A0ABD0NJJ2"/>
<feature type="non-terminal residue" evidence="4">
    <location>
        <position position="62"/>
    </location>
</feature>
<keyword evidence="5" id="KW-1185">Reference proteome</keyword>
<comment type="similarity">
    <text evidence="1">Belongs to the protein-tyrosine phosphatase family. Non-receptor class myotubularin subfamily.</text>
</comment>
<protein>
    <recommendedName>
        <fullName evidence="3">Myotubularin phosphatase domain-containing protein</fullName>
    </recommendedName>
</protein>
<evidence type="ECO:0000313" key="5">
    <source>
        <dbReference type="Proteomes" id="UP001529510"/>
    </source>
</evidence>
<evidence type="ECO:0000259" key="3">
    <source>
        <dbReference type="PROSITE" id="PS51339"/>
    </source>
</evidence>
<dbReference type="InterPro" id="IPR030564">
    <property type="entry name" value="Myotubularin"/>
</dbReference>
<feature type="domain" description="Myotubularin phosphatase" evidence="3">
    <location>
        <begin position="1"/>
        <end position="62"/>
    </location>
</feature>
<dbReference type="PROSITE" id="PS51339">
    <property type="entry name" value="PPASE_MYOTUBULARIN"/>
    <property type="match status" value="1"/>
</dbReference>
<evidence type="ECO:0000313" key="4">
    <source>
        <dbReference type="EMBL" id="KAL0162137.1"/>
    </source>
</evidence>